<dbReference type="GO" id="GO:0008270">
    <property type="term" value="F:zinc ion binding"/>
    <property type="evidence" value="ECO:0007669"/>
    <property type="project" value="UniProtKB-KW"/>
</dbReference>
<accession>A0A0C2YUJ3</accession>
<sequence length="630" mass="69667">MLSQPESQISIPKYIPDYHPHLISRSKQDPSPPYYPGGPHIHQGDGSPLGSLPKTVDHDRSSSPNLPQPASANYSYPPRNSTSSNNHSYSPSTHHQYSSASGAPEQPSYDINNSAPTTTNSGLIHSYLSESPSPVDPHHPGPERSSREHQPDKYPNPNLQNSLLDQRRMSEPAALSGTALYASSISDPSAGSRYPHFGFAYNPALASRPATSLYVSPLHRGASTGSLRDLRHSHLQYPPQQQEWKLDEARHRETQQQDFYDHTADEPISPMQPNFTGGLLGSPTSGLPYSPTNDNFYGPSPPGTGTSTSSSIAPLSAGVPCSPSRSISQHLQRSLSTSHLSGEAIDRKTYSFVALPGNAVKKRPRRRYDEIERLYLCSWPDCNKSYGTLNHLNAHVTMQKHGPKRSPNEFKELRKQWRKAKKEQEVAAMGMRRESFSDSYDDHSGFNHRYLASHSLHHRQHSSNQPGMALTGSVTVGTVDRYSVAIDDIRYPPQGREDDFELYDDPSLAARQRYNGLHPASWHGPTFPTRPNIQGYTSSPLTKHTHHSHLPQLAINTQLTRPSPTPVHANRLPPNSTLLTPLHGHEGSLVAPLHNARSVAYTTEGYEVYETDTSRPGTGHASVDEFDHSQ</sequence>
<reference evidence="4 5" key="1">
    <citation type="submission" date="2014-04" db="EMBL/GenBank/DDBJ databases">
        <authorList>
            <consortium name="DOE Joint Genome Institute"/>
            <person name="Kuo A."/>
            <person name="Gay G."/>
            <person name="Dore J."/>
            <person name="Kohler A."/>
            <person name="Nagy L.G."/>
            <person name="Floudas D."/>
            <person name="Copeland A."/>
            <person name="Barry K.W."/>
            <person name="Cichocki N."/>
            <person name="Veneault-Fourrey C."/>
            <person name="LaButti K."/>
            <person name="Lindquist E.A."/>
            <person name="Lipzen A."/>
            <person name="Lundell T."/>
            <person name="Morin E."/>
            <person name="Murat C."/>
            <person name="Sun H."/>
            <person name="Tunlid A."/>
            <person name="Henrissat B."/>
            <person name="Grigoriev I.V."/>
            <person name="Hibbett D.S."/>
            <person name="Martin F."/>
            <person name="Nordberg H.P."/>
            <person name="Cantor M.N."/>
            <person name="Hua S.X."/>
        </authorList>
    </citation>
    <scope>NUCLEOTIDE SEQUENCE [LARGE SCALE GENOMIC DNA]</scope>
    <source>
        <strain evidence="5">h7</strain>
    </source>
</reference>
<organism evidence="4 5">
    <name type="scientific">Hebeloma cylindrosporum</name>
    <dbReference type="NCBI Taxonomy" id="76867"/>
    <lineage>
        <taxon>Eukaryota</taxon>
        <taxon>Fungi</taxon>
        <taxon>Dikarya</taxon>
        <taxon>Basidiomycota</taxon>
        <taxon>Agaricomycotina</taxon>
        <taxon>Agaricomycetes</taxon>
        <taxon>Agaricomycetidae</taxon>
        <taxon>Agaricales</taxon>
        <taxon>Agaricineae</taxon>
        <taxon>Hymenogastraceae</taxon>
        <taxon>Hebeloma</taxon>
    </lineage>
</organism>
<evidence type="ECO:0000313" key="4">
    <source>
        <dbReference type="EMBL" id="KIM44657.1"/>
    </source>
</evidence>
<feature type="compositionally biased region" description="Polar residues" evidence="2">
    <location>
        <begin position="1"/>
        <end position="10"/>
    </location>
</feature>
<proteinExistence type="predicted"/>
<dbReference type="EMBL" id="KN831773">
    <property type="protein sequence ID" value="KIM44657.1"/>
    <property type="molecule type" value="Genomic_DNA"/>
</dbReference>
<feature type="compositionally biased region" description="Polar residues" evidence="2">
    <location>
        <begin position="62"/>
        <end position="74"/>
    </location>
</feature>
<name>A0A0C2YUJ3_HEBCY</name>
<dbReference type="PANTHER" id="PTHR36167">
    <property type="entry name" value="C2H2 FINGER DOMAIN TRANSCRIPTION FACTOR (EUROFUNG)-RELATED"/>
    <property type="match status" value="1"/>
</dbReference>
<evidence type="ECO:0000313" key="5">
    <source>
        <dbReference type="Proteomes" id="UP000053424"/>
    </source>
</evidence>
<dbReference type="STRING" id="686832.A0A0C2YUJ3"/>
<dbReference type="Gene3D" id="3.30.160.60">
    <property type="entry name" value="Classic Zinc Finger"/>
    <property type="match status" value="1"/>
</dbReference>
<dbReference type="PROSITE" id="PS50157">
    <property type="entry name" value="ZINC_FINGER_C2H2_2"/>
    <property type="match status" value="1"/>
</dbReference>
<feature type="compositionally biased region" description="Polar residues" evidence="2">
    <location>
        <begin position="109"/>
        <end position="132"/>
    </location>
</feature>
<feature type="compositionally biased region" description="Basic and acidic residues" evidence="2">
    <location>
        <begin position="136"/>
        <end position="152"/>
    </location>
</feature>
<evidence type="ECO:0000256" key="2">
    <source>
        <dbReference type="SAM" id="MobiDB-lite"/>
    </source>
</evidence>
<dbReference type="OrthoDB" id="1939603at2759"/>
<protein>
    <recommendedName>
        <fullName evidence="3">C2H2-type domain-containing protein</fullName>
    </recommendedName>
</protein>
<keyword evidence="5" id="KW-1185">Reference proteome</keyword>
<dbReference type="Proteomes" id="UP000053424">
    <property type="component" value="Unassembled WGS sequence"/>
</dbReference>
<keyword evidence="1" id="KW-0479">Metal-binding</keyword>
<keyword evidence="1" id="KW-0863">Zinc-finger</keyword>
<feature type="compositionally biased region" description="Polar residues" evidence="2">
    <location>
        <begin position="323"/>
        <end position="334"/>
    </location>
</feature>
<feature type="region of interest" description="Disordered" evidence="2">
    <location>
        <begin position="1"/>
        <end position="161"/>
    </location>
</feature>
<feature type="compositionally biased region" description="Low complexity" evidence="2">
    <location>
        <begin position="80"/>
        <end position="95"/>
    </location>
</feature>
<reference evidence="5" key="2">
    <citation type="submission" date="2015-01" db="EMBL/GenBank/DDBJ databases">
        <title>Evolutionary Origins and Diversification of the Mycorrhizal Mutualists.</title>
        <authorList>
            <consortium name="DOE Joint Genome Institute"/>
            <consortium name="Mycorrhizal Genomics Consortium"/>
            <person name="Kohler A."/>
            <person name="Kuo A."/>
            <person name="Nagy L.G."/>
            <person name="Floudas D."/>
            <person name="Copeland A."/>
            <person name="Barry K.W."/>
            <person name="Cichocki N."/>
            <person name="Veneault-Fourrey C."/>
            <person name="LaButti K."/>
            <person name="Lindquist E.A."/>
            <person name="Lipzen A."/>
            <person name="Lundell T."/>
            <person name="Morin E."/>
            <person name="Murat C."/>
            <person name="Riley R."/>
            <person name="Ohm R."/>
            <person name="Sun H."/>
            <person name="Tunlid A."/>
            <person name="Henrissat B."/>
            <person name="Grigoriev I.V."/>
            <person name="Hibbett D.S."/>
            <person name="Martin F."/>
        </authorList>
    </citation>
    <scope>NUCLEOTIDE SEQUENCE [LARGE SCALE GENOMIC DNA]</scope>
    <source>
        <strain evidence="5">h7</strain>
    </source>
</reference>
<evidence type="ECO:0000259" key="3">
    <source>
        <dbReference type="PROSITE" id="PS50157"/>
    </source>
</evidence>
<dbReference type="PANTHER" id="PTHR36167:SF3">
    <property type="entry name" value="C2H2 FINGER DOMAIN TRANSCRIPTION FACTOR (EUROFUNG)-RELATED"/>
    <property type="match status" value="1"/>
</dbReference>
<dbReference type="InterPro" id="IPR039327">
    <property type="entry name" value="CON7-like"/>
</dbReference>
<gene>
    <name evidence="4" type="ORF">M413DRAFT_17647</name>
</gene>
<dbReference type="PROSITE" id="PS00028">
    <property type="entry name" value="ZINC_FINGER_C2H2_1"/>
    <property type="match status" value="1"/>
</dbReference>
<keyword evidence="1" id="KW-0862">Zinc</keyword>
<evidence type="ECO:0000256" key="1">
    <source>
        <dbReference type="PROSITE-ProRule" id="PRU00042"/>
    </source>
</evidence>
<feature type="region of interest" description="Disordered" evidence="2">
    <location>
        <begin position="293"/>
        <end position="334"/>
    </location>
</feature>
<dbReference type="InterPro" id="IPR013087">
    <property type="entry name" value="Znf_C2H2_type"/>
</dbReference>
<dbReference type="GO" id="GO:0006355">
    <property type="term" value="P:regulation of DNA-templated transcription"/>
    <property type="evidence" value="ECO:0007669"/>
    <property type="project" value="InterPro"/>
</dbReference>
<feature type="domain" description="C2H2-type" evidence="3">
    <location>
        <begin position="375"/>
        <end position="406"/>
    </location>
</feature>
<dbReference type="HOGENOM" id="CLU_028604_0_0_1"/>
<feature type="region of interest" description="Disordered" evidence="2">
    <location>
        <begin position="610"/>
        <end position="630"/>
    </location>
</feature>
<dbReference type="AlphaFoldDB" id="A0A0C2YUJ3"/>